<dbReference type="Pfam" id="PF00354">
    <property type="entry name" value="Pentaxin"/>
    <property type="match status" value="1"/>
</dbReference>
<comment type="caution">
    <text evidence="6">The sequence shown here is derived from an EMBL/GenBank/DDBJ whole genome shotgun (WGS) entry which is preliminary data.</text>
</comment>
<organism evidence="6 7">
    <name type="scientific">Albula goreensis</name>
    <dbReference type="NCBI Taxonomy" id="1534307"/>
    <lineage>
        <taxon>Eukaryota</taxon>
        <taxon>Metazoa</taxon>
        <taxon>Chordata</taxon>
        <taxon>Craniata</taxon>
        <taxon>Vertebrata</taxon>
        <taxon>Euteleostomi</taxon>
        <taxon>Actinopterygii</taxon>
        <taxon>Neopterygii</taxon>
        <taxon>Teleostei</taxon>
        <taxon>Albuliformes</taxon>
        <taxon>Albulidae</taxon>
        <taxon>Albula</taxon>
    </lineage>
</organism>
<keyword evidence="2 4" id="KW-0106">Calcium</keyword>
<dbReference type="Gene3D" id="2.60.120.200">
    <property type="match status" value="1"/>
</dbReference>
<dbReference type="GO" id="GO:0005576">
    <property type="term" value="C:extracellular region"/>
    <property type="evidence" value="ECO:0007669"/>
    <property type="project" value="UniProtKB-SubCell"/>
</dbReference>
<dbReference type="AlphaFoldDB" id="A0A8T3DPS7"/>
<dbReference type="EMBL" id="JAERUA010000008">
    <property type="protein sequence ID" value="KAI1896235.1"/>
    <property type="molecule type" value="Genomic_DNA"/>
</dbReference>
<evidence type="ECO:0000256" key="3">
    <source>
        <dbReference type="PROSITE-ProRule" id="PRU01172"/>
    </source>
</evidence>
<accession>A0A8T3DPS7</accession>
<dbReference type="SUPFAM" id="SSF49899">
    <property type="entry name" value="Concanavalin A-like lectins/glucanases"/>
    <property type="match status" value="1"/>
</dbReference>
<name>A0A8T3DPS7_9TELE</name>
<gene>
    <name evidence="6" type="ORF">AGOR_G00092720</name>
</gene>
<reference evidence="6" key="1">
    <citation type="submission" date="2021-01" db="EMBL/GenBank/DDBJ databases">
        <authorList>
            <person name="Zahm M."/>
            <person name="Roques C."/>
            <person name="Cabau C."/>
            <person name="Klopp C."/>
            <person name="Donnadieu C."/>
            <person name="Jouanno E."/>
            <person name="Lampietro C."/>
            <person name="Louis A."/>
            <person name="Herpin A."/>
            <person name="Echchiki A."/>
            <person name="Berthelot C."/>
            <person name="Parey E."/>
            <person name="Roest-Crollius H."/>
            <person name="Braasch I."/>
            <person name="Postlethwait J."/>
            <person name="Bobe J."/>
            <person name="Montfort J."/>
            <person name="Bouchez O."/>
            <person name="Begum T."/>
            <person name="Mejri S."/>
            <person name="Adams A."/>
            <person name="Chen W.-J."/>
            <person name="Guiguen Y."/>
        </authorList>
    </citation>
    <scope>NUCLEOTIDE SEQUENCE</scope>
    <source>
        <tissue evidence="6">Blood</tissue>
    </source>
</reference>
<evidence type="ECO:0000313" key="7">
    <source>
        <dbReference type="Proteomes" id="UP000829720"/>
    </source>
</evidence>
<evidence type="ECO:0000256" key="2">
    <source>
        <dbReference type="ARBA" id="ARBA00022837"/>
    </source>
</evidence>
<comment type="caution">
    <text evidence="3">Lacks conserved residue(s) required for the propagation of feature annotation.</text>
</comment>
<dbReference type="GO" id="GO:0046872">
    <property type="term" value="F:metal ion binding"/>
    <property type="evidence" value="ECO:0007669"/>
    <property type="project" value="UniProtKB-KW"/>
</dbReference>
<keyword evidence="7" id="KW-1185">Reference proteome</keyword>
<feature type="chain" id="PRO_5035960555" description="Pentraxin family member" evidence="4">
    <location>
        <begin position="26"/>
        <end position="184"/>
    </location>
</feature>
<dbReference type="OrthoDB" id="547680at2759"/>
<protein>
    <recommendedName>
        <fullName evidence="4">Pentraxin family member</fullName>
    </recommendedName>
</protein>
<dbReference type="InterPro" id="IPR013320">
    <property type="entry name" value="ConA-like_dom_sf"/>
</dbReference>
<feature type="signal peptide" evidence="4">
    <location>
        <begin position="1"/>
        <end position="25"/>
    </location>
</feature>
<dbReference type="InterPro" id="IPR051005">
    <property type="entry name" value="Pentraxin_domain"/>
</dbReference>
<evidence type="ECO:0000259" key="5">
    <source>
        <dbReference type="PROSITE" id="PS51828"/>
    </source>
</evidence>
<comment type="subunit">
    <text evidence="4">Homopentamer. Pentaxin (or pentraxin) have a discoid arrangement of 5 non-covalently bound subunits.</text>
</comment>
<evidence type="ECO:0000256" key="4">
    <source>
        <dbReference type="RuleBase" id="RU362112"/>
    </source>
</evidence>
<evidence type="ECO:0000313" key="6">
    <source>
        <dbReference type="EMBL" id="KAI1896235.1"/>
    </source>
</evidence>
<comment type="cofactor">
    <cofactor evidence="4">
        <name>Ca(2+)</name>
        <dbReference type="ChEBI" id="CHEBI:29108"/>
    </cofactor>
    <text evidence="4">Binds 2 calcium ions per subunit.</text>
</comment>
<sequence>MLAYSNLGVLLAPLLLFGFSVPSVAEVGLSGKSLIFPSETDYSYVKLTPQRPLQLNAFTLCMQLTTELPEDREIILFAYRTEYYDELNVWREKDGRFSFYLSGDGAFFRLPPLATFKTNLCLTWESETGLSAFWVNGKRSARQVYKKGHKVRSQGTVLLGQDPDNYLGDFETIQSYVEGNKEIS</sequence>
<dbReference type="PROSITE" id="PS51828">
    <property type="entry name" value="PTX_2"/>
    <property type="match status" value="1"/>
</dbReference>
<dbReference type="PANTHER" id="PTHR45869:SF2">
    <property type="entry name" value="C-REACTIVE PROTEIN-RELATED"/>
    <property type="match status" value="1"/>
</dbReference>
<dbReference type="Proteomes" id="UP000829720">
    <property type="component" value="Unassembled WGS sequence"/>
</dbReference>
<feature type="domain" description="Pentraxin (PTX)" evidence="5">
    <location>
        <begin position="30"/>
        <end position="184"/>
    </location>
</feature>
<evidence type="ECO:0000256" key="1">
    <source>
        <dbReference type="ARBA" id="ARBA00022723"/>
    </source>
</evidence>
<dbReference type="InterPro" id="IPR001759">
    <property type="entry name" value="PTX_dom"/>
</dbReference>
<dbReference type="SMART" id="SM00159">
    <property type="entry name" value="PTX"/>
    <property type="match status" value="1"/>
</dbReference>
<proteinExistence type="inferred from homology"/>
<comment type="subcellular location">
    <subcellularLocation>
        <location evidence="4">Secreted</location>
    </subcellularLocation>
</comment>
<keyword evidence="1 4" id="KW-0479">Metal-binding</keyword>
<dbReference type="PRINTS" id="PR00895">
    <property type="entry name" value="PENTAXIN"/>
</dbReference>
<comment type="similarity">
    <text evidence="4">Belongs to the pentraxin family.</text>
</comment>
<keyword evidence="4" id="KW-0732">Signal</keyword>
<dbReference type="PANTHER" id="PTHR45869">
    <property type="entry name" value="C-REACTIVE PROTEIN-RELATED"/>
    <property type="match status" value="1"/>
</dbReference>